<evidence type="ECO:0000313" key="2">
    <source>
        <dbReference type="Proteomes" id="UP001529510"/>
    </source>
</evidence>
<proteinExistence type="predicted"/>
<evidence type="ECO:0000313" key="1">
    <source>
        <dbReference type="EMBL" id="KAL0176979.1"/>
    </source>
</evidence>
<sequence>MTASPTALTFPSPATFVPEFGLVNSHIVLGTWPEYVPMVTTTPFRDQVVTLQAIPHQKDDPNLILLCPVRVPRIYLERSHFRRSGQLLSVMEDSGRRRLSSNKDLPLACGCDLYACPAHWEHRCLGSSGKWASLTDIYRAAGWATPNTLANLRMEPVTLAGVELAKKRFP</sequence>
<comment type="caution">
    <text evidence="1">The sequence shown here is derived from an EMBL/GenBank/DDBJ whole genome shotgun (WGS) entry which is preliminary data.</text>
</comment>
<name>A0ABD0PSX2_CIRMR</name>
<dbReference type="EMBL" id="JAMKFB020000014">
    <property type="protein sequence ID" value="KAL0176979.1"/>
    <property type="molecule type" value="Genomic_DNA"/>
</dbReference>
<protein>
    <submittedName>
        <fullName evidence="1">Uncharacterized protein</fullName>
    </submittedName>
</protein>
<reference evidence="1 2" key="1">
    <citation type="submission" date="2024-05" db="EMBL/GenBank/DDBJ databases">
        <title>Genome sequencing and assembly of Indian major carp, Cirrhinus mrigala (Hamilton, 1822).</title>
        <authorList>
            <person name="Mohindra V."/>
            <person name="Chowdhury L.M."/>
            <person name="Lal K."/>
            <person name="Jena J.K."/>
        </authorList>
    </citation>
    <scope>NUCLEOTIDE SEQUENCE [LARGE SCALE GENOMIC DNA]</scope>
    <source>
        <strain evidence="1">CM1030</strain>
        <tissue evidence="1">Blood</tissue>
    </source>
</reference>
<dbReference type="AlphaFoldDB" id="A0ABD0PSX2"/>
<organism evidence="1 2">
    <name type="scientific">Cirrhinus mrigala</name>
    <name type="common">Mrigala</name>
    <dbReference type="NCBI Taxonomy" id="683832"/>
    <lineage>
        <taxon>Eukaryota</taxon>
        <taxon>Metazoa</taxon>
        <taxon>Chordata</taxon>
        <taxon>Craniata</taxon>
        <taxon>Vertebrata</taxon>
        <taxon>Euteleostomi</taxon>
        <taxon>Actinopterygii</taxon>
        <taxon>Neopterygii</taxon>
        <taxon>Teleostei</taxon>
        <taxon>Ostariophysi</taxon>
        <taxon>Cypriniformes</taxon>
        <taxon>Cyprinidae</taxon>
        <taxon>Labeoninae</taxon>
        <taxon>Labeonini</taxon>
        <taxon>Cirrhinus</taxon>
    </lineage>
</organism>
<dbReference type="Proteomes" id="UP001529510">
    <property type="component" value="Unassembled WGS sequence"/>
</dbReference>
<keyword evidence="2" id="KW-1185">Reference proteome</keyword>
<gene>
    <name evidence="1" type="ORF">M9458_029309</name>
</gene>
<accession>A0ABD0PSX2</accession>